<proteinExistence type="predicted"/>
<evidence type="ECO:0000259" key="1">
    <source>
        <dbReference type="PROSITE" id="PS50076"/>
    </source>
</evidence>
<sequence>MIKFLILIGLAVVAYLYFTGQLTKSRGTMSLGEARAVLGVDADADVDAVRAAHRRIVAQVHPDKGGTAELTARVNAARDILLKALNRNDGDAS</sequence>
<dbReference type="SUPFAM" id="SSF46565">
    <property type="entry name" value="Chaperone J-domain"/>
    <property type="match status" value="1"/>
</dbReference>
<dbReference type="InterPro" id="IPR001623">
    <property type="entry name" value="DnaJ_domain"/>
</dbReference>
<evidence type="ECO:0000313" key="2">
    <source>
        <dbReference type="EMBL" id="MFC3711857.1"/>
    </source>
</evidence>
<dbReference type="Gene3D" id="1.10.287.110">
    <property type="entry name" value="DnaJ domain"/>
    <property type="match status" value="1"/>
</dbReference>
<organism evidence="2 3">
    <name type="scientific">Sphingoaurantiacus capsulatus</name>
    <dbReference type="NCBI Taxonomy" id="1771310"/>
    <lineage>
        <taxon>Bacteria</taxon>
        <taxon>Pseudomonadati</taxon>
        <taxon>Pseudomonadota</taxon>
        <taxon>Alphaproteobacteria</taxon>
        <taxon>Sphingomonadales</taxon>
        <taxon>Sphingosinicellaceae</taxon>
        <taxon>Sphingoaurantiacus</taxon>
    </lineage>
</organism>
<gene>
    <name evidence="2" type="ORF">ACFOMD_04705</name>
</gene>
<dbReference type="EMBL" id="JBHRXV010000003">
    <property type="protein sequence ID" value="MFC3711857.1"/>
    <property type="molecule type" value="Genomic_DNA"/>
</dbReference>
<dbReference type="SMART" id="SM00271">
    <property type="entry name" value="DnaJ"/>
    <property type="match status" value="1"/>
</dbReference>
<dbReference type="Pfam" id="PF00226">
    <property type="entry name" value="DnaJ"/>
    <property type="match status" value="1"/>
</dbReference>
<accession>A0ABV7X9A7</accession>
<protein>
    <submittedName>
        <fullName evidence="2">DnaJ domain-containing protein</fullName>
    </submittedName>
</protein>
<dbReference type="Proteomes" id="UP001595615">
    <property type="component" value="Unassembled WGS sequence"/>
</dbReference>
<dbReference type="RefSeq" id="WP_380857594.1">
    <property type="nucleotide sequence ID" value="NZ_JBHRXV010000003.1"/>
</dbReference>
<dbReference type="InterPro" id="IPR036869">
    <property type="entry name" value="J_dom_sf"/>
</dbReference>
<dbReference type="PROSITE" id="PS50076">
    <property type="entry name" value="DNAJ_2"/>
    <property type="match status" value="1"/>
</dbReference>
<name>A0ABV7X9A7_9SPHN</name>
<feature type="domain" description="J" evidence="1">
    <location>
        <begin position="33"/>
        <end position="93"/>
    </location>
</feature>
<reference evidence="3" key="1">
    <citation type="journal article" date="2019" name="Int. J. Syst. Evol. Microbiol.">
        <title>The Global Catalogue of Microorganisms (GCM) 10K type strain sequencing project: providing services to taxonomists for standard genome sequencing and annotation.</title>
        <authorList>
            <consortium name="The Broad Institute Genomics Platform"/>
            <consortium name="The Broad Institute Genome Sequencing Center for Infectious Disease"/>
            <person name="Wu L."/>
            <person name="Ma J."/>
        </authorList>
    </citation>
    <scope>NUCLEOTIDE SEQUENCE [LARGE SCALE GENOMIC DNA]</scope>
    <source>
        <strain evidence="3">KCTC 42644</strain>
    </source>
</reference>
<keyword evidence="3" id="KW-1185">Reference proteome</keyword>
<evidence type="ECO:0000313" key="3">
    <source>
        <dbReference type="Proteomes" id="UP001595615"/>
    </source>
</evidence>
<comment type="caution">
    <text evidence="2">The sequence shown here is derived from an EMBL/GenBank/DDBJ whole genome shotgun (WGS) entry which is preliminary data.</text>
</comment>